<evidence type="ECO:0000259" key="1">
    <source>
        <dbReference type="PROSITE" id="PS50878"/>
    </source>
</evidence>
<keyword evidence="2" id="KW-0496">Mitochondrion</keyword>
<protein>
    <recommendedName>
        <fullName evidence="1">Reverse transcriptase domain-containing protein</fullName>
    </recommendedName>
</protein>
<geneLocation type="mitochondrion" evidence="2"/>
<dbReference type="CDD" id="cd01651">
    <property type="entry name" value="RT_G2_intron"/>
    <property type="match status" value="1"/>
</dbReference>
<dbReference type="SUPFAM" id="SSF56672">
    <property type="entry name" value="DNA/RNA polymerases"/>
    <property type="match status" value="1"/>
</dbReference>
<dbReference type="InterPro" id="IPR000477">
    <property type="entry name" value="RT_dom"/>
</dbReference>
<dbReference type="InterPro" id="IPR043502">
    <property type="entry name" value="DNA/RNA_pol_sf"/>
</dbReference>
<feature type="domain" description="Reverse transcriptase" evidence="1">
    <location>
        <begin position="178"/>
        <end position="448"/>
    </location>
</feature>
<dbReference type="Pfam" id="PF00078">
    <property type="entry name" value="RVT_1"/>
    <property type="match status" value="1"/>
</dbReference>
<reference evidence="2" key="1">
    <citation type="submission" date="2018-08" db="EMBL/GenBank/DDBJ databases">
        <title>Comparative mitochondrial genomics of the basidiomycete Termitomyces.</title>
        <authorList>
            <person name="Nieuwenhuis M."/>
        </authorList>
    </citation>
    <scope>NUCLEOTIDE SEQUENCE</scope>
    <source>
        <strain evidence="2">T13</strain>
    </source>
</reference>
<dbReference type="InterPro" id="IPR024937">
    <property type="entry name" value="Domain_X"/>
</dbReference>
<proteinExistence type="predicted"/>
<gene>
    <name evidence="2" type="primary">oi3cox1</name>
    <name evidence="2" type="ORF">C0988_000006</name>
</gene>
<dbReference type="PANTHER" id="PTHR34047">
    <property type="entry name" value="NUCLEAR INTRON MATURASE 1, MITOCHONDRIAL-RELATED"/>
    <property type="match status" value="1"/>
</dbReference>
<dbReference type="InterPro" id="IPR051083">
    <property type="entry name" value="GrpII_Intron_Splice-Mob/Def"/>
</dbReference>
<dbReference type="PANTHER" id="PTHR34047:SF2">
    <property type="entry name" value="NUCLEAR INTRON MATURASE 1, MITOCHONDRIAL"/>
    <property type="match status" value="1"/>
</dbReference>
<dbReference type="Pfam" id="PF01348">
    <property type="entry name" value="Intron_maturas2"/>
    <property type="match status" value="1"/>
</dbReference>
<dbReference type="GO" id="GO:0005739">
    <property type="term" value="C:mitochondrion"/>
    <property type="evidence" value="ECO:0007669"/>
    <property type="project" value="UniProtKB-ARBA"/>
</dbReference>
<accession>A0A386TYS8</accession>
<dbReference type="GO" id="GO:0006397">
    <property type="term" value="P:mRNA processing"/>
    <property type="evidence" value="ECO:0007669"/>
    <property type="project" value="InterPro"/>
</dbReference>
<organism evidence="2">
    <name type="scientific">Termitomyces sp</name>
    <dbReference type="NCBI Taxonomy" id="1916073"/>
    <lineage>
        <taxon>Eukaryota</taxon>
        <taxon>Fungi</taxon>
        <taxon>Dikarya</taxon>
        <taxon>Basidiomycota</taxon>
        <taxon>Agaricomycotina</taxon>
        <taxon>Agaricomycetes</taxon>
        <taxon>Agaricomycetidae</taxon>
        <taxon>Agaricales</taxon>
        <taxon>Tricholomatineae</taxon>
        <taxon>Lyophyllaceae</taxon>
        <taxon>Termitomyces</taxon>
    </lineage>
</organism>
<sequence length="760" mass="86844">MSGVSFYNTWIITNPTTLSVRLKRLENSLDVTEQTQSAQPQNAIPVNHNEVKRKSFHGNPVAQTTNTSCYLWGGGPVVLARGRGLNTGYAKHIRSYSTKTASEAPSWNDSKVAKRLQTLWNGNKSDPSFMNEGLWKLLNETDLWTAAYIKLSGSKGSTTASFDKTTIDGTTLMKLESLKDDLIQGKHTFGTTKRVFIPKANGKLRPLGIPPFKDRIIQEVVRTILEVIYEPIFSNHSHGFRPGRSCHTALRHIRQKSNGFAWAIEGDIQGFFDHIDHKILITLLNKKIKDPRFISLIHKMLKTKVKEEGSKVTTSLIGSPQGSILSPLLSNIMLHEFDKFMEEYISKYHRGKNRRMNPEYDRLWKKFGVQAARRVPYFKYNDPSYRRMHYVRYADDFIITIIGPKSEAIEIKNRCAEFLNELKLTLSPEKTLITNPSTKSIPFLGYLIQKSPKQKYSYSRIYANRLKRVTVIRGGQVYLKADIQKVKKRLSEKGFCLKNGYPIPNFTYLNETQYGTIIKVSYILRGLASYYKLARNYRDFMSRINYILRYSTAKLFAAKFRQPSIAKVFAIAGKDLKRPLNRKSIKFRKSAIGQTEEKIYDYLKTIGVQVPSKQPKDKVQTELGLPFTKYRDIPKPDLAPLKKNFEPTLESTINSPTSPFKGRHIDPLTSLNWRVSRTIKLYGASCIICSTTQNIEMHHIRGVKYLKGLTVHSAMMKTLNRTQVPLCPEHHKMAHKNGLMALLKNRNPSIEDGIDSPPHS</sequence>
<name>A0A386TYS8_9AGAR</name>
<evidence type="ECO:0000313" key="2">
    <source>
        <dbReference type="EMBL" id="AYE93281.1"/>
    </source>
</evidence>
<dbReference type="PROSITE" id="PS50878">
    <property type="entry name" value="RT_POL"/>
    <property type="match status" value="1"/>
</dbReference>
<dbReference type="AlphaFoldDB" id="A0A386TYS8"/>
<dbReference type="EMBL" id="MH725796">
    <property type="protein sequence ID" value="AYE93281.1"/>
    <property type="molecule type" value="Genomic_DNA"/>
</dbReference>